<feature type="compositionally biased region" description="Basic and acidic residues" evidence="1">
    <location>
        <begin position="59"/>
        <end position="69"/>
    </location>
</feature>
<feature type="region of interest" description="Disordered" evidence="1">
    <location>
        <begin position="34"/>
        <end position="94"/>
    </location>
</feature>
<feature type="region of interest" description="Disordered" evidence="1">
    <location>
        <begin position="107"/>
        <end position="186"/>
    </location>
</feature>
<feature type="compositionally biased region" description="Basic residues" evidence="1">
    <location>
        <begin position="786"/>
        <end position="797"/>
    </location>
</feature>
<feature type="compositionally biased region" description="Polar residues" evidence="1">
    <location>
        <begin position="327"/>
        <end position="345"/>
    </location>
</feature>
<sequence length="842" mass="91216">MFSASNNTPDEEDPYGFDIDFNKKLTSKKSFDMDMDFSDDEEEDDPAKKFKDKKKKGRGKETEKRKEVKSGSALDRASAYLSKYKGPAAKSKEVSVKVRVKVLVKVRPRFSQEKEREPPPSPATDNLEDFLAESSEDDSPKPQSHRRERRGSVERTFKSTSLSGSPEFKKPAQKTSGWDNHEIEMDNIDKMFENTRVPEQGGQSPSLGNTIKSKFSSPMIGVLKSGSDIKDIYRSQESPKTNNNNNSMSMTPKSADRSSFVSERSNISESMDESIAEDVSFSKTETRGKVMGFDQLAVFSGMGDEGAVGTPSPAKHGKMVSFKSTEKVSPNKSGGNESFASQSYSDADFEEEEDQHNQHNDISHEQTQSGSLSHSHSGGMGSRSISGKLPPMGSSPNHGKVMSFDMLQDVVAPVTSSAPQPPPAPIQTQTQTVVTTPIKQSTQMTTSTSPMEGRAKMNVGTQFCGNHAATQVDLAPSTMYGTSSSLDARFTMEMQTFQSTGYDARLQSEAGLLVMPPPPPANYQKKGLGLNVSLAAGADAYLQILMQSREEARLAREQVATLSGSVAVQPNFGRSTIQPTFIDGKTTVNSLYEKEAGGLDETKKKMRGITGSKKSPKQKATPSKDKPIDQSGSFASYNSSFDAEEDEDEDEDEESRGSLSLSASEGDDKGDKLNVGGGNPFKYTGASSLFGTKVTLPTDTKSSVGSEAMGSTGRSMAMGATANTAGGNQIPLNLHSSDPTLQLLAVQSMFRRQLDMVRRSVAAARAENMASSVPATPVATREGEGRKKKNIKKKKKTKGGESSRGKRGMNAGPKVLKYWEALMRVDPSLTKSEAKRLAKESQ</sequence>
<feature type="region of interest" description="Disordered" evidence="1">
    <location>
        <begin position="301"/>
        <end position="401"/>
    </location>
</feature>
<evidence type="ECO:0000313" key="2">
    <source>
        <dbReference type="EMBL" id="GMH73920.1"/>
    </source>
</evidence>
<dbReference type="EMBL" id="BLQM01000190">
    <property type="protein sequence ID" value="GMH73920.1"/>
    <property type="molecule type" value="Genomic_DNA"/>
</dbReference>
<gene>
    <name evidence="2" type="ORF">TL16_g06321</name>
</gene>
<evidence type="ECO:0000313" key="3">
    <source>
        <dbReference type="Proteomes" id="UP001162640"/>
    </source>
</evidence>
<feature type="compositionally biased region" description="Low complexity" evidence="1">
    <location>
        <begin position="369"/>
        <end position="387"/>
    </location>
</feature>
<feature type="region of interest" description="Disordered" evidence="1">
    <location>
        <begin position="768"/>
        <end position="813"/>
    </location>
</feature>
<reference evidence="3" key="1">
    <citation type="journal article" date="2023" name="Commun. Biol.">
        <title>Genome analysis of Parmales, the sister group of diatoms, reveals the evolutionary specialization of diatoms from phago-mixotrophs to photoautotrophs.</title>
        <authorList>
            <person name="Ban H."/>
            <person name="Sato S."/>
            <person name="Yoshikawa S."/>
            <person name="Yamada K."/>
            <person name="Nakamura Y."/>
            <person name="Ichinomiya M."/>
            <person name="Sato N."/>
            <person name="Blanc-Mathieu R."/>
            <person name="Endo H."/>
            <person name="Kuwata A."/>
            <person name="Ogata H."/>
        </authorList>
    </citation>
    <scope>NUCLEOTIDE SEQUENCE [LARGE SCALE GENOMIC DNA]</scope>
</reference>
<comment type="caution">
    <text evidence="2">The sequence shown here is derived from an EMBL/GenBank/DDBJ whole genome shotgun (WGS) entry which is preliminary data.</text>
</comment>
<feature type="compositionally biased region" description="Acidic residues" evidence="1">
    <location>
        <begin position="126"/>
        <end position="137"/>
    </location>
</feature>
<organism evidence="2 3">
    <name type="scientific">Triparma laevis f. inornata</name>
    <dbReference type="NCBI Taxonomy" id="1714386"/>
    <lineage>
        <taxon>Eukaryota</taxon>
        <taxon>Sar</taxon>
        <taxon>Stramenopiles</taxon>
        <taxon>Ochrophyta</taxon>
        <taxon>Bolidophyceae</taxon>
        <taxon>Parmales</taxon>
        <taxon>Triparmaceae</taxon>
        <taxon>Triparma</taxon>
    </lineage>
</organism>
<protein>
    <submittedName>
        <fullName evidence="2">Uncharacterized protein</fullName>
    </submittedName>
</protein>
<dbReference type="AlphaFoldDB" id="A0A9W7AQ21"/>
<feature type="compositionally biased region" description="Acidic residues" evidence="1">
    <location>
        <begin position="642"/>
        <end position="654"/>
    </location>
</feature>
<feature type="compositionally biased region" description="Low complexity" evidence="1">
    <location>
        <begin position="238"/>
        <end position="253"/>
    </location>
</feature>
<feature type="compositionally biased region" description="Acidic residues" evidence="1">
    <location>
        <begin position="34"/>
        <end position="45"/>
    </location>
</feature>
<accession>A0A9W7AQ21</accession>
<dbReference type="Proteomes" id="UP001162640">
    <property type="component" value="Unassembled WGS sequence"/>
</dbReference>
<feature type="region of interest" description="Disordered" evidence="1">
    <location>
        <begin position="414"/>
        <end position="433"/>
    </location>
</feature>
<name>A0A9W7AQ21_9STRA</name>
<feature type="compositionally biased region" description="Polar residues" evidence="1">
    <location>
        <begin position="630"/>
        <end position="641"/>
    </location>
</feature>
<evidence type="ECO:0000256" key="1">
    <source>
        <dbReference type="SAM" id="MobiDB-lite"/>
    </source>
</evidence>
<feature type="compositionally biased region" description="Basic and acidic residues" evidence="1">
    <location>
        <begin position="355"/>
        <end position="364"/>
    </location>
</feature>
<feature type="region of interest" description="Disordered" evidence="1">
    <location>
        <begin position="599"/>
        <end position="676"/>
    </location>
</feature>
<proteinExistence type="predicted"/>
<feature type="compositionally biased region" description="Polar residues" evidence="1">
    <location>
        <begin position="257"/>
        <end position="269"/>
    </location>
</feature>
<feature type="region of interest" description="Disordered" evidence="1">
    <location>
        <begin position="233"/>
        <end position="285"/>
    </location>
</feature>